<dbReference type="Gene3D" id="1.10.260.40">
    <property type="entry name" value="lambda repressor-like DNA-binding domains"/>
    <property type="match status" value="1"/>
</dbReference>
<accession>A0A099L0P1</accession>
<gene>
    <name evidence="2" type="ORF">GAB14E_1761</name>
</gene>
<evidence type="ECO:0000259" key="1">
    <source>
        <dbReference type="PROSITE" id="PS50943"/>
    </source>
</evidence>
<name>A0A099L0P1_COLPS</name>
<dbReference type="CDD" id="cd00093">
    <property type="entry name" value="HTH_XRE"/>
    <property type="match status" value="1"/>
</dbReference>
<dbReference type="OrthoDB" id="21915at2"/>
<dbReference type="SMART" id="SM00530">
    <property type="entry name" value="HTH_XRE"/>
    <property type="match status" value="1"/>
</dbReference>
<dbReference type="PATRIC" id="fig|28229.3.peg.1361"/>
<sequence length="141" mass="16077">MKINAQLILELRKRKSWSQDELAIASGLNLRTIQRIEKEASASLQSKKALASALDIDTLDLEYKELITMKQYEYKTLEIENKEGFLTGIKKQKMPDLAEIFNEQGKEGWLVIQILTPDLAQGIWSAKTGKMVALLQREVLQ</sequence>
<dbReference type="Pfam" id="PF13783">
    <property type="entry name" value="DUF4177"/>
    <property type="match status" value="1"/>
</dbReference>
<evidence type="ECO:0000313" key="3">
    <source>
        <dbReference type="Proteomes" id="UP000029868"/>
    </source>
</evidence>
<evidence type="ECO:0000313" key="2">
    <source>
        <dbReference type="EMBL" id="KGJ96010.1"/>
    </source>
</evidence>
<comment type="caution">
    <text evidence="2">The sequence shown here is derived from an EMBL/GenBank/DDBJ whole genome shotgun (WGS) entry which is preliminary data.</text>
</comment>
<reference evidence="2 3" key="1">
    <citation type="submission" date="2014-08" db="EMBL/GenBank/DDBJ databases">
        <title>Genomic and Phenotypic Diversity of Colwellia psychrerythraea strains from Disparate Marine Basins.</title>
        <authorList>
            <person name="Techtmann S.M."/>
            <person name="Stelling S.C."/>
            <person name="Utturkar S.M."/>
            <person name="Alshibli N."/>
            <person name="Harris A."/>
            <person name="Brown S.D."/>
            <person name="Hazen T.C."/>
        </authorList>
    </citation>
    <scope>NUCLEOTIDE SEQUENCE [LARGE SCALE GENOMIC DNA]</scope>
    <source>
        <strain evidence="2 3">GAB14E</strain>
    </source>
</reference>
<feature type="domain" description="HTH cro/C1-type" evidence="1">
    <location>
        <begin position="8"/>
        <end position="61"/>
    </location>
</feature>
<protein>
    <recommendedName>
        <fullName evidence="1">HTH cro/C1-type domain-containing protein</fullName>
    </recommendedName>
</protein>
<organism evidence="2 3">
    <name type="scientific">Colwellia psychrerythraea</name>
    <name type="common">Vibrio psychroerythus</name>
    <dbReference type="NCBI Taxonomy" id="28229"/>
    <lineage>
        <taxon>Bacteria</taxon>
        <taxon>Pseudomonadati</taxon>
        <taxon>Pseudomonadota</taxon>
        <taxon>Gammaproteobacteria</taxon>
        <taxon>Alteromonadales</taxon>
        <taxon>Colwelliaceae</taxon>
        <taxon>Colwellia</taxon>
    </lineage>
</organism>
<dbReference type="InterPro" id="IPR025234">
    <property type="entry name" value="YjzH-like"/>
</dbReference>
<dbReference type="GO" id="GO:0003677">
    <property type="term" value="F:DNA binding"/>
    <property type="evidence" value="ECO:0007669"/>
    <property type="project" value="InterPro"/>
</dbReference>
<dbReference type="PROSITE" id="PS50943">
    <property type="entry name" value="HTH_CROC1"/>
    <property type="match status" value="1"/>
</dbReference>
<dbReference type="SUPFAM" id="SSF47413">
    <property type="entry name" value="lambda repressor-like DNA-binding domains"/>
    <property type="match status" value="1"/>
</dbReference>
<proteinExistence type="predicted"/>
<dbReference type="EMBL" id="JQEC01000013">
    <property type="protein sequence ID" value="KGJ96010.1"/>
    <property type="molecule type" value="Genomic_DNA"/>
</dbReference>
<dbReference type="Proteomes" id="UP000029868">
    <property type="component" value="Unassembled WGS sequence"/>
</dbReference>
<dbReference type="InterPro" id="IPR001387">
    <property type="entry name" value="Cro/C1-type_HTH"/>
</dbReference>
<dbReference type="RefSeq" id="WP_033081465.1">
    <property type="nucleotide sequence ID" value="NZ_JQEC01000013.1"/>
</dbReference>
<dbReference type="InterPro" id="IPR010982">
    <property type="entry name" value="Lambda_DNA-bd_dom_sf"/>
</dbReference>
<dbReference type="Pfam" id="PF01381">
    <property type="entry name" value="HTH_3"/>
    <property type="match status" value="1"/>
</dbReference>
<dbReference type="AlphaFoldDB" id="A0A099L0P1"/>